<accession>A0A7C4BD60</accession>
<sequence length="99" mass="11631">MSYTWEPKWVKKKIKVSEGIEIETCYDISTGLMLCPLCVNVSRTCSSTTEPTNFILENVPYFFSPEDIVYHMKTHTKIIEGKKLYIEIEEEEEEVEEEE</sequence>
<dbReference type="EMBL" id="DTFF01000080">
    <property type="protein sequence ID" value="HGI88471.1"/>
    <property type="molecule type" value="Genomic_DNA"/>
</dbReference>
<reference evidence="1" key="1">
    <citation type="journal article" date="2020" name="mSystems">
        <title>Genome- and Community-Level Interaction Insights into Carbon Utilization and Element Cycling Functions of Hydrothermarchaeota in Hydrothermal Sediment.</title>
        <authorList>
            <person name="Zhou Z."/>
            <person name="Liu Y."/>
            <person name="Xu W."/>
            <person name="Pan J."/>
            <person name="Luo Z.H."/>
            <person name="Li M."/>
        </authorList>
    </citation>
    <scope>NUCLEOTIDE SEQUENCE [LARGE SCALE GENOMIC DNA]</scope>
    <source>
        <strain evidence="1">SpSt-732</strain>
    </source>
</reference>
<protein>
    <submittedName>
        <fullName evidence="1">Uncharacterized protein</fullName>
    </submittedName>
</protein>
<comment type="caution">
    <text evidence="1">The sequence shown here is derived from an EMBL/GenBank/DDBJ whole genome shotgun (WGS) entry which is preliminary data.</text>
</comment>
<evidence type="ECO:0000313" key="1">
    <source>
        <dbReference type="EMBL" id="HGI88471.1"/>
    </source>
</evidence>
<organism evidence="1">
    <name type="scientific">Ignisphaera aggregans</name>
    <dbReference type="NCBI Taxonomy" id="334771"/>
    <lineage>
        <taxon>Archaea</taxon>
        <taxon>Thermoproteota</taxon>
        <taxon>Thermoprotei</taxon>
        <taxon>Desulfurococcales</taxon>
        <taxon>Desulfurococcaceae</taxon>
        <taxon>Ignisphaera</taxon>
    </lineage>
</organism>
<proteinExistence type="predicted"/>
<gene>
    <name evidence="1" type="ORF">ENV14_08835</name>
</gene>
<name>A0A7C4BD60_9CREN</name>
<dbReference type="AlphaFoldDB" id="A0A7C4BD60"/>